<evidence type="ECO:0000256" key="3">
    <source>
        <dbReference type="ARBA" id="ARBA00022840"/>
    </source>
</evidence>
<keyword evidence="1 8" id="KW-0436">Ligase</keyword>
<proteinExistence type="predicted"/>
<evidence type="ECO:0000313" key="8">
    <source>
        <dbReference type="EMBL" id="NEC55714.1"/>
    </source>
</evidence>
<keyword evidence="4" id="KW-0648">Protein biosynthesis</keyword>
<dbReference type="EMBL" id="JAAGNC010000060">
    <property type="protein sequence ID" value="NEC55714.1"/>
    <property type="molecule type" value="Genomic_DNA"/>
</dbReference>
<keyword evidence="9" id="KW-1185">Reference proteome</keyword>
<dbReference type="GO" id="GO:0016874">
    <property type="term" value="F:ligase activity"/>
    <property type="evidence" value="ECO:0007669"/>
    <property type="project" value="UniProtKB-KW"/>
</dbReference>
<evidence type="ECO:0000256" key="5">
    <source>
        <dbReference type="ARBA" id="ARBA00023146"/>
    </source>
</evidence>
<name>A0ABX0BJN3_9PSEU</name>
<feature type="region of interest" description="Disordered" evidence="6">
    <location>
        <begin position="19"/>
        <end position="57"/>
    </location>
</feature>
<keyword evidence="3" id="KW-0067">ATP-binding</keyword>
<feature type="compositionally biased region" description="Low complexity" evidence="6">
    <location>
        <begin position="27"/>
        <end position="38"/>
    </location>
</feature>
<keyword evidence="2" id="KW-0547">Nucleotide-binding</keyword>
<sequence>MRGTRAPRISTASVAIAGWRRPKHVTTPRTSCGTTRTSLRSRRPRSPPHQKGRRVNRTVATVEPPASWGSNDLAALARSLGSPWYRLVADLHDIIQVTTQRYATSRGLKSLFLPVTTRTVTCPTALGSDSMPVPVAVSGVNTYLADSMQFALEYGCRVAPGGCYTILPSFRGEDQDETHLGQYTHSEAEIPGDMNALIEYVTGYVRALAGAILDGVGDRLAEARGDVSHLVRMVETKGKFAELTFGEAVRTVADVEGTVRDEGEWRTLTRKGERLLMQRVSEFVWVHHFDSLAVPFYQAFGDESRTTAKSADLYFGMGEVVGSGERHTSAEELRKSMALHGVNEQEYAWYVRMKEDVPVLTSGFGMGVDRFLMWVLKHDDIRDMPLISRTDEPKSWPASVTRP</sequence>
<gene>
    <name evidence="8" type="ORF">G3I59_08930</name>
</gene>
<accession>A0ABX0BJN3</accession>
<evidence type="ECO:0000256" key="6">
    <source>
        <dbReference type="SAM" id="MobiDB-lite"/>
    </source>
</evidence>
<evidence type="ECO:0000256" key="1">
    <source>
        <dbReference type="ARBA" id="ARBA00022598"/>
    </source>
</evidence>
<dbReference type="Proteomes" id="UP000470404">
    <property type="component" value="Unassembled WGS sequence"/>
</dbReference>
<protein>
    <submittedName>
        <fullName evidence="8">Asparagine ligase</fullName>
    </submittedName>
</protein>
<feature type="compositionally biased region" description="Basic residues" evidence="6">
    <location>
        <begin position="39"/>
        <end position="56"/>
    </location>
</feature>
<dbReference type="PROSITE" id="PS50862">
    <property type="entry name" value="AA_TRNA_LIGASE_II"/>
    <property type="match status" value="1"/>
</dbReference>
<keyword evidence="5" id="KW-0030">Aminoacyl-tRNA synthetase</keyword>
<dbReference type="InterPro" id="IPR004364">
    <property type="entry name" value="Aa-tRNA-synt_II"/>
</dbReference>
<dbReference type="InterPro" id="IPR006195">
    <property type="entry name" value="aa-tRNA-synth_II"/>
</dbReference>
<dbReference type="SUPFAM" id="SSF55681">
    <property type="entry name" value="Class II aaRS and biotin synthetases"/>
    <property type="match status" value="1"/>
</dbReference>
<evidence type="ECO:0000256" key="2">
    <source>
        <dbReference type="ARBA" id="ARBA00022741"/>
    </source>
</evidence>
<evidence type="ECO:0000259" key="7">
    <source>
        <dbReference type="PROSITE" id="PS50862"/>
    </source>
</evidence>
<evidence type="ECO:0000256" key="4">
    <source>
        <dbReference type="ARBA" id="ARBA00022917"/>
    </source>
</evidence>
<dbReference type="PANTHER" id="PTHR22594:SF34">
    <property type="entry name" value="ASPARAGINE--TRNA LIGASE, MITOCHONDRIAL-RELATED"/>
    <property type="match status" value="1"/>
</dbReference>
<comment type="caution">
    <text evidence="8">The sequence shown here is derived from an EMBL/GenBank/DDBJ whole genome shotgun (WGS) entry which is preliminary data.</text>
</comment>
<dbReference type="Gene3D" id="3.30.930.10">
    <property type="entry name" value="Bira Bifunctional Protein, Domain 2"/>
    <property type="match status" value="1"/>
</dbReference>
<organism evidence="8 9">
    <name type="scientific">Amycolatopsis rubida</name>
    <dbReference type="NCBI Taxonomy" id="112413"/>
    <lineage>
        <taxon>Bacteria</taxon>
        <taxon>Bacillati</taxon>
        <taxon>Actinomycetota</taxon>
        <taxon>Actinomycetes</taxon>
        <taxon>Pseudonocardiales</taxon>
        <taxon>Pseudonocardiaceae</taxon>
        <taxon>Amycolatopsis</taxon>
    </lineage>
</organism>
<evidence type="ECO:0000313" key="9">
    <source>
        <dbReference type="Proteomes" id="UP000470404"/>
    </source>
</evidence>
<dbReference type="PANTHER" id="PTHR22594">
    <property type="entry name" value="ASPARTYL/LYSYL-TRNA SYNTHETASE"/>
    <property type="match status" value="1"/>
</dbReference>
<feature type="domain" description="Aminoacyl-transfer RNA synthetases class-II family profile" evidence="7">
    <location>
        <begin position="95"/>
        <end position="397"/>
    </location>
</feature>
<reference evidence="8 9" key="1">
    <citation type="submission" date="2020-01" db="EMBL/GenBank/DDBJ databases">
        <title>Insect and environment-associated Actinomycetes.</title>
        <authorList>
            <person name="Currrie C."/>
            <person name="Chevrette M."/>
            <person name="Carlson C."/>
            <person name="Stubbendieck R."/>
            <person name="Wendt-Pienkowski E."/>
        </authorList>
    </citation>
    <scope>NUCLEOTIDE SEQUENCE [LARGE SCALE GENOMIC DNA]</scope>
    <source>
        <strain evidence="8 9">SID8386</strain>
    </source>
</reference>
<dbReference type="Pfam" id="PF00152">
    <property type="entry name" value="tRNA-synt_2"/>
    <property type="match status" value="1"/>
</dbReference>
<dbReference type="InterPro" id="IPR045864">
    <property type="entry name" value="aa-tRNA-synth_II/BPL/LPL"/>
</dbReference>